<gene>
    <name evidence="1" type="ORF">IHE45_09G042700</name>
</gene>
<dbReference type="EMBL" id="CM037019">
    <property type="protein sequence ID" value="KAH7672245.1"/>
    <property type="molecule type" value="Genomic_DNA"/>
</dbReference>
<proteinExistence type="predicted"/>
<organism evidence="1 2">
    <name type="scientific">Dioscorea alata</name>
    <name type="common">Purple yam</name>
    <dbReference type="NCBI Taxonomy" id="55571"/>
    <lineage>
        <taxon>Eukaryota</taxon>
        <taxon>Viridiplantae</taxon>
        <taxon>Streptophyta</taxon>
        <taxon>Embryophyta</taxon>
        <taxon>Tracheophyta</taxon>
        <taxon>Spermatophyta</taxon>
        <taxon>Magnoliopsida</taxon>
        <taxon>Liliopsida</taxon>
        <taxon>Dioscoreales</taxon>
        <taxon>Dioscoreaceae</taxon>
        <taxon>Dioscorea</taxon>
    </lineage>
</organism>
<protein>
    <submittedName>
        <fullName evidence="1">RPM1-interacting protein 4</fullName>
    </submittedName>
</protein>
<dbReference type="Proteomes" id="UP000827976">
    <property type="component" value="Chromosome 9"/>
</dbReference>
<evidence type="ECO:0000313" key="1">
    <source>
        <dbReference type="EMBL" id="KAH7672245.1"/>
    </source>
</evidence>
<comment type="caution">
    <text evidence="1">The sequence shown here is derived from an EMBL/GenBank/DDBJ whole genome shotgun (WGS) entry which is preliminary data.</text>
</comment>
<name>A0ACB7VEC5_DIOAL</name>
<accession>A0ACB7VEC5</accession>
<sequence length="217" mass="24329">MINPNDPEQNPDAFVSGIFPQAYKFAGPQQDDDMSYDFGHGHLANVSPSKAMHSVKSPQKENFPSPQNSTHLRGDFDTKTSKAHKSGKPDSTEKYSSDVALLSSYQNRRSPAHYSPERSYMLSPPRQTTLKSENYHHNSNPQQHQRGASVPKFGAWDENDLKSGEGFTIIFSKVKEERQITAARLSATPTEPKFIPATQQEHRNSTFLSKVCVTFDN</sequence>
<keyword evidence="2" id="KW-1185">Reference proteome</keyword>
<reference evidence="2" key="1">
    <citation type="journal article" date="2022" name="Nat. Commun.">
        <title>Chromosome evolution and the genetic basis of agronomically important traits in greater yam.</title>
        <authorList>
            <person name="Bredeson J.V."/>
            <person name="Lyons J.B."/>
            <person name="Oniyinde I.O."/>
            <person name="Okereke N.R."/>
            <person name="Kolade O."/>
            <person name="Nnabue I."/>
            <person name="Nwadili C.O."/>
            <person name="Hribova E."/>
            <person name="Parker M."/>
            <person name="Nwogha J."/>
            <person name="Shu S."/>
            <person name="Carlson J."/>
            <person name="Kariba R."/>
            <person name="Muthemba S."/>
            <person name="Knop K."/>
            <person name="Barton G.J."/>
            <person name="Sherwood A.V."/>
            <person name="Lopez-Montes A."/>
            <person name="Asiedu R."/>
            <person name="Jamnadass R."/>
            <person name="Muchugi A."/>
            <person name="Goodstein D."/>
            <person name="Egesi C.N."/>
            <person name="Featherston J."/>
            <person name="Asfaw A."/>
            <person name="Simpson G.G."/>
            <person name="Dolezel J."/>
            <person name="Hendre P.S."/>
            <person name="Van Deynze A."/>
            <person name="Kumar P.L."/>
            <person name="Obidiegwu J.E."/>
            <person name="Bhattacharjee R."/>
            <person name="Rokhsar D.S."/>
        </authorList>
    </citation>
    <scope>NUCLEOTIDE SEQUENCE [LARGE SCALE GENOMIC DNA]</scope>
    <source>
        <strain evidence="2">cv. TDa95/00328</strain>
    </source>
</reference>
<evidence type="ECO:0000313" key="2">
    <source>
        <dbReference type="Proteomes" id="UP000827976"/>
    </source>
</evidence>